<dbReference type="AlphaFoldDB" id="A0A0K2TQC8"/>
<dbReference type="Pfam" id="PF00631">
    <property type="entry name" value="G-gamma"/>
    <property type="match status" value="1"/>
</dbReference>
<feature type="domain" description="G protein gamma" evidence="1">
    <location>
        <begin position="13"/>
        <end position="80"/>
    </location>
</feature>
<dbReference type="InterPro" id="IPR036284">
    <property type="entry name" value="GGL_sf"/>
</dbReference>
<protein>
    <submittedName>
        <fullName evidence="2">Guanine nucleotidebinding protein G(I)/G(S)/G(O) subunit gamma5like [Saimiri boliviensis]</fullName>
    </submittedName>
</protein>
<sequence>MTIQARDRDIDRHNEKVNMYKIRVEELKRQAGIERILVSEACDDIKDYITTNMQFDPLLIKKKEPNLLTCCVSNSERVKEYERMAYERKSEQSR</sequence>
<dbReference type="SUPFAM" id="SSF48670">
    <property type="entry name" value="Transducin (heterotrimeric G protein), gamma chain"/>
    <property type="match status" value="1"/>
</dbReference>
<evidence type="ECO:0000313" key="2">
    <source>
        <dbReference type="EMBL" id="CDW27857.1"/>
    </source>
</evidence>
<dbReference type="OrthoDB" id="6371904at2759"/>
<dbReference type="SMART" id="SM00224">
    <property type="entry name" value="GGL"/>
    <property type="match status" value="1"/>
</dbReference>
<dbReference type="InterPro" id="IPR015898">
    <property type="entry name" value="G-protein_gamma-like_dom"/>
</dbReference>
<organism evidence="2">
    <name type="scientific">Lepeophtheirus salmonis</name>
    <name type="common">Salmon louse</name>
    <name type="synonym">Caligus salmonis</name>
    <dbReference type="NCBI Taxonomy" id="72036"/>
    <lineage>
        <taxon>Eukaryota</taxon>
        <taxon>Metazoa</taxon>
        <taxon>Ecdysozoa</taxon>
        <taxon>Arthropoda</taxon>
        <taxon>Crustacea</taxon>
        <taxon>Multicrustacea</taxon>
        <taxon>Hexanauplia</taxon>
        <taxon>Copepoda</taxon>
        <taxon>Siphonostomatoida</taxon>
        <taxon>Caligidae</taxon>
        <taxon>Lepeophtheirus</taxon>
    </lineage>
</organism>
<dbReference type="Gene3D" id="4.10.260.10">
    <property type="entry name" value="Transducin (heterotrimeric G protein), gamma chain"/>
    <property type="match status" value="1"/>
</dbReference>
<dbReference type="GO" id="GO:0007186">
    <property type="term" value="P:G protein-coupled receptor signaling pathway"/>
    <property type="evidence" value="ECO:0007669"/>
    <property type="project" value="InterPro"/>
</dbReference>
<evidence type="ECO:0000259" key="1">
    <source>
        <dbReference type="PROSITE" id="PS50058"/>
    </source>
</evidence>
<dbReference type="PROSITE" id="PS50058">
    <property type="entry name" value="G_PROTEIN_GAMMA"/>
    <property type="match status" value="1"/>
</dbReference>
<reference evidence="2" key="1">
    <citation type="submission" date="2014-05" db="EMBL/GenBank/DDBJ databases">
        <authorList>
            <person name="Chronopoulou M."/>
        </authorList>
    </citation>
    <scope>NUCLEOTIDE SEQUENCE</scope>
    <source>
        <tissue evidence="2">Whole organism</tissue>
    </source>
</reference>
<dbReference type="SMART" id="SM01224">
    <property type="entry name" value="G_gamma"/>
    <property type="match status" value="1"/>
</dbReference>
<dbReference type="EMBL" id="HACA01010496">
    <property type="protein sequence ID" value="CDW27857.1"/>
    <property type="molecule type" value="Transcribed_RNA"/>
</dbReference>
<proteinExistence type="predicted"/>
<accession>A0A0K2TQC8</accession>
<name>A0A0K2TQC8_LEPSM</name>